<dbReference type="HOGENOM" id="CLU_049506_0_0_1"/>
<reference evidence="13" key="3">
    <citation type="submission" date="2021-02" db="UniProtKB">
        <authorList>
            <consortium name="EnsemblMetazoa"/>
        </authorList>
    </citation>
    <scope>IDENTIFICATION</scope>
    <source>
        <strain evidence="13">USDA</strain>
    </source>
</reference>
<dbReference type="GO" id="GO:0004983">
    <property type="term" value="F:neuropeptide Y receptor activity"/>
    <property type="evidence" value="ECO:0007669"/>
    <property type="project" value="InterPro"/>
</dbReference>
<feature type="transmembrane region" description="Helical" evidence="10">
    <location>
        <begin position="351"/>
        <end position="372"/>
    </location>
</feature>
<proteinExistence type="inferred from homology"/>
<comment type="subcellular location">
    <subcellularLocation>
        <location evidence="1">Membrane</location>
        <topology evidence="1">Multi-pass membrane protein</topology>
    </subcellularLocation>
</comment>
<evidence type="ECO:0000256" key="8">
    <source>
        <dbReference type="ARBA" id="ARBA00023224"/>
    </source>
</evidence>
<keyword evidence="8" id="KW-0807">Transducer</keyword>
<dbReference type="EMBL" id="DS235315">
    <property type="protein sequence ID" value="EEB14611.1"/>
    <property type="molecule type" value="Genomic_DNA"/>
</dbReference>
<feature type="compositionally biased region" description="Polar residues" evidence="9">
    <location>
        <begin position="420"/>
        <end position="438"/>
    </location>
</feature>
<dbReference type="InterPro" id="IPR000611">
    <property type="entry name" value="NPY_rcpt"/>
</dbReference>
<dbReference type="PANTHER" id="PTHR45695">
    <property type="entry name" value="LEUCOKININ RECEPTOR-RELATED"/>
    <property type="match status" value="1"/>
</dbReference>
<feature type="region of interest" description="Disordered" evidence="9">
    <location>
        <begin position="396"/>
        <end position="438"/>
    </location>
</feature>
<keyword evidence="4 10" id="KW-1133">Transmembrane helix</keyword>
<evidence type="ECO:0000256" key="9">
    <source>
        <dbReference type="SAM" id="MobiDB-lite"/>
    </source>
</evidence>
<name>E0VMK5_PEDHC</name>
<dbReference type="Pfam" id="PF00001">
    <property type="entry name" value="7tm_1"/>
    <property type="match status" value="1"/>
</dbReference>
<feature type="compositionally biased region" description="Basic and acidic residues" evidence="9">
    <location>
        <begin position="410"/>
        <end position="419"/>
    </location>
</feature>
<dbReference type="PANTHER" id="PTHR45695:SF37">
    <property type="entry name" value="FREE FATTY ACID RECEPTOR 4-LIKE"/>
    <property type="match status" value="1"/>
</dbReference>
<evidence type="ECO:0000256" key="4">
    <source>
        <dbReference type="ARBA" id="ARBA00022989"/>
    </source>
</evidence>
<gene>
    <name evidence="13" type="primary">8235908</name>
    <name evidence="12" type="ORF">Phum_PHUM311460</name>
</gene>
<sequence>MSGWNSSYVFGNDLISGWGPSEFGQRRGASEAEVTALSLTFVLSVVLNVSIACAVLRYREMRTITNCFLLNLTAADLVFAMGIPFVAVTRITQNWILGDVTCRILPYSQFVCGFVLLWTLTLISIDRHRCIVVPPYRSKLTSKLAGALTFGTWLLAAILFLPVAFWFRQEKIDQKTLICTLVFPSSNAINFSLLFTIPVVLFTCLLPMSLLVFYYQRIFKKLTKTKNRWSNNTQVTMISSISDLNPNPPPNSRRQSALSIIGGAFTSPLSRKASTSSQTVFNTGLKMRAGSLSQHEELRLAKHVRVVRILLLNVVAVLIMWLPITIIMFLIYVDGSRPNEDTNFFLRSHHFIWSLLIALLNTIVNPLLYGVLSENFRSYFVRLWLNSKRKKKWQNYTGAPLKGNNVSKSNNDDTERNVNEENATSGGNESPRSTGRWNDAYSASQIKGHVYTRPM</sequence>
<evidence type="ECO:0000256" key="3">
    <source>
        <dbReference type="ARBA" id="ARBA00022692"/>
    </source>
</evidence>
<dbReference type="eggNOG" id="KOG3656">
    <property type="taxonomic scope" value="Eukaryota"/>
</dbReference>
<dbReference type="OMA" id="LYNMALF"/>
<feature type="transmembrane region" description="Helical" evidence="10">
    <location>
        <begin position="68"/>
        <end position="92"/>
    </location>
</feature>
<dbReference type="KEGG" id="phu:Phum_PHUM311460"/>
<dbReference type="SUPFAM" id="SSF81321">
    <property type="entry name" value="Family A G protein-coupled receptor-like"/>
    <property type="match status" value="1"/>
</dbReference>
<reference evidence="12" key="2">
    <citation type="submission" date="2007-04" db="EMBL/GenBank/DDBJ databases">
        <title>The genome of the human body louse.</title>
        <authorList>
            <consortium name="The Human Body Louse Genome Consortium"/>
            <person name="Kirkness E."/>
            <person name="Walenz B."/>
            <person name="Hass B."/>
            <person name="Bruggner R."/>
            <person name="Strausberg R."/>
        </authorList>
    </citation>
    <scope>NUCLEOTIDE SEQUENCE</scope>
    <source>
        <strain evidence="12">USDA</strain>
    </source>
</reference>
<dbReference type="STRING" id="121224.E0VMK5"/>
<evidence type="ECO:0000256" key="10">
    <source>
        <dbReference type="SAM" id="Phobius"/>
    </source>
</evidence>
<dbReference type="Proteomes" id="UP000009046">
    <property type="component" value="Unassembled WGS sequence"/>
</dbReference>
<evidence type="ECO:0000256" key="6">
    <source>
        <dbReference type="ARBA" id="ARBA00023136"/>
    </source>
</evidence>
<dbReference type="GeneID" id="8235908"/>
<dbReference type="EnsemblMetazoa" id="PHUM311460-RA">
    <property type="protein sequence ID" value="PHUM311460-PA"/>
    <property type="gene ID" value="PHUM311460"/>
</dbReference>
<organism>
    <name type="scientific">Pediculus humanus subsp. corporis</name>
    <name type="common">Body louse</name>
    <dbReference type="NCBI Taxonomy" id="121224"/>
    <lineage>
        <taxon>Eukaryota</taxon>
        <taxon>Metazoa</taxon>
        <taxon>Ecdysozoa</taxon>
        <taxon>Arthropoda</taxon>
        <taxon>Hexapoda</taxon>
        <taxon>Insecta</taxon>
        <taxon>Pterygota</taxon>
        <taxon>Neoptera</taxon>
        <taxon>Paraneoptera</taxon>
        <taxon>Psocodea</taxon>
        <taxon>Troctomorpha</taxon>
        <taxon>Phthiraptera</taxon>
        <taxon>Anoplura</taxon>
        <taxon>Pediculidae</taxon>
        <taxon>Pediculus</taxon>
    </lineage>
</organism>
<evidence type="ECO:0000256" key="5">
    <source>
        <dbReference type="ARBA" id="ARBA00023040"/>
    </source>
</evidence>
<protein>
    <submittedName>
        <fullName evidence="12 13">Class A rhodopsin-like G-protein coupled receptor GPRnna15, putative</fullName>
    </submittedName>
</protein>
<evidence type="ECO:0000313" key="13">
    <source>
        <dbReference type="EnsemblMetazoa" id="PHUM311460-PA"/>
    </source>
</evidence>
<evidence type="ECO:0000313" key="12">
    <source>
        <dbReference type="EMBL" id="EEB14611.1"/>
    </source>
</evidence>
<dbReference type="CDD" id="cd00637">
    <property type="entry name" value="7tm_classA_rhodopsin-like"/>
    <property type="match status" value="1"/>
</dbReference>
<dbReference type="PRINTS" id="PR01012">
    <property type="entry name" value="NRPEPTIDEYR"/>
</dbReference>
<feature type="transmembrane region" description="Helical" evidence="10">
    <location>
        <begin position="191"/>
        <end position="215"/>
    </location>
</feature>
<feature type="transmembrane region" description="Helical" evidence="10">
    <location>
        <begin position="104"/>
        <end position="123"/>
    </location>
</feature>
<dbReference type="InParanoid" id="E0VMK5"/>
<dbReference type="Gene3D" id="1.20.1070.10">
    <property type="entry name" value="Rhodopsin 7-helix transmembrane proteins"/>
    <property type="match status" value="1"/>
</dbReference>
<dbReference type="CTD" id="8235908"/>
<reference evidence="12" key="1">
    <citation type="submission" date="2007-04" db="EMBL/GenBank/DDBJ databases">
        <title>Annotation of Pediculus humanus corporis strain USDA.</title>
        <authorList>
            <person name="Kirkness E."/>
            <person name="Hannick L."/>
            <person name="Hass B."/>
            <person name="Bruggner R."/>
            <person name="Lawson D."/>
            <person name="Bidwell S."/>
            <person name="Joardar V."/>
            <person name="Caler E."/>
            <person name="Walenz B."/>
            <person name="Inman J."/>
            <person name="Schobel S."/>
            <person name="Galinsky K."/>
            <person name="Amedeo P."/>
            <person name="Strausberg R."/>
        </authorList>
    </citation>
    <scope>NUCLEOTIDE SEQUENCE</scope>
    <source>
        <strain evidence="12">USDA</strain>
    </source>
</reference>
<dbReference type="GO" id="GO:0005886">
    <property type="term" value="C:plasma membrane"/>
    <property type="evidence" value="ECO:0007669"/>
    <property type="project" value="TreeGrafter"/>
</dbReference>
<feature type="transmembrane region" description="Helical" evidence="10">
    <location>
        <begin position="309"/>
        <end position="331"/>
    </location>
</feature>
<accession>E0VMK5</accession>
<keyword evidence="5" id="KW-0297">G-protein coupled receptor</keyword>
<dbReference type="InterPro" id="IPR017452">
    <property type="entry name" value="GPCR_Rhodpsn_7TM"/>
</dbReference>
<evidence type="ECO:0000256" key="2">
    <source>
        <dbReference type="ARBA" id="ARBA00010663"/>
    </source>
</evidence>
<feature type="transmembrane region" description="Helical" evidence="10">
    <location>
        <begin position="36"/>
        <end position="56"/>
    </location>
</feature>
<dbReference type="PRINTS" id="PR00237">
    <property type="entry name" value="GPCRRHODOPSN"/>
</dbReference>
<feature type="transmembrane region" description="Helical" evidence="10">
    <location>
        <begin position="144"/>
        <end position="167"/>
    </location>
</feature>
<dbReference type="RefSeq" id="XP_002427349.1">
    <property type="nucleotide sequence ID" value="XM_002427304.1"/>
</dbReference>
<dbReference type="EMBL" id="AAZO01003614">
    <property type="status" value="NOT_ANNOTATED_CDS"/>
    <property type="molecule type" value="Genomic_DNA"/>
</dbReference>
<dbReference type="VEuPathDB" id="VectorBase:PHUM311460"/>
<keyword evidence="6 10" id="KW-0472">Membrane</keyword>
<keyword evidence="14" id="KW-1185">Reference proteome</keyword>
<dbReference type="OrthoDB" id="9880339at2759"/>
<evidence type="ECO:0000256" key="7">
    <source>
        <dbReference type="ARBA" id="ARBA00023170"/>
    </source>
</evidence>
<dbReference type="PROSITE" id="PS50262">
    <property type="entry name" value="G_PROTEIN_RECEP_F1_2"/>
    <property type="match status" value="1"/>
</dbReference>
<evidence type="ECO:0000259" key="11">
    <source>
        <dbReference type="PROSITE" id="PS50262"/>
    </source>
</evidence>
<dbReference type="AlphaFoldDB" id="E0VMK5"/>
<feature type="domain" description="G-protein coupled receptors family 1 profile" evidence="11">
    <location>
        <begin position="47"/>
        <end position="369"/>
    </location>
</feature>
<evidence type="ECO:0000256" key="1">
    <source>
        <dbReference type="ARBA" id="ARBA00004141"/>
    </source>
</evidence>
<evidence type="ECO:0000313" key="14">
    <source>
        <dbReference type="Proteomes" id="UP000009046"/>
    </source>
</evidence>
<dbReference type="InterPro" id="IPR000276">
    <property type="entry name" value="GPCR_Rhodpsn"/>
</dbReference>
<keyword evidence="7 12" id="KW-0675">Receptor</keyword>
<comment type="similarity">
    <text evidence="2">Belongs to the G-protein coupled receptor 1 family.</text>
</comment>
<keyword evidence="3 10" id="KW-0812">Transmembrane</keyword>